<dbReference type="Proteomes" id="UP000676386">
    <property type="component" value="Unassembled WGS sequence"/>
</dbReference>
<gene>
    <name evidence="2" type="ORF">KE626_30250</name>
</gene>
<keyword evidence="1" id="KW-0732">Signal</keyword>
<name>A0ABS5J8W2_9BACT</name>
<keyword evidence="3" id="KW-1185">Reference proteome</keyword>
<sequence length="135" mass="15273">MKLTHQFPLLLLAAGALLLCLPRQHATARQSSGHLFQDTSCLVKTEVNYDFAENMHKKVNDVIEDKLAGGIEEGGKTTWENSPDAPEYYQVILRKTKVSIKYKGTVCQDRQIWQNIEDCKKELKKLLNIQTAAAK</sequence>
<comment type="caution">
    <text evidence="2">The sequence shown here is derived from an EMBL/GenBank/DDBJ whole genome shotgun (WGS) entry which is preliminary data.</text>
</comment>
<feature type="signal peptide" evidence="1">
    <location>
        <begin position="1"/>
        <end position="28"/>
    </location>
</feature>
<dbReference type="RefSeq" id="WP_211976815.1">
    <property type="nucleotide sequence ID" value="NZ_CBFHAM010000114.1"/>
</dbReference>
<feature type="chain" id="PRO_5045443710" evidence="1">
    <location>
        <begin position="29"/>
        <end position="135"/>
    </location>
</feature>
<accession>A0ABS5J8W2</accession>
<reference evidence="2 3" key="1">
    <citation type="submission" date="2021-04" db="EMBL/GenBank/DDBJ databases">
        <title>Chitinophaga sp. nov., isolated from the rhizosphere soil.</title>
        <authorList>
            <person name="He S."/>
        </authorList>
    </citation>
    <scope>NUCLEOTIDE SEQUENCE [LARGE SCALE GENOMIC DNA]</scope>
    <source>
        <strain evidence="2 3">2R12</strain>
    </source>
</reference>
<protein>
    <submittedName>
        <fullName evidence="2">Uncharacterized protein</fullName>
    </submittedName>
</protein>
<dbReference type="EMBL" id="JAGTXB010000024">
    <property type="protein sequence ID" value="MBS0031651.1"/>
    <property type="molecule type" value="Genomic_DNA"/>
</dbReference>
<evidence type="ECO:0000313" key="2">
    <source>
        <dbReference type="EMBL" id="MBS0031651.1"/>
    </source>
</evidence>
<organism evidence="2 3">
    <name type="scientific">Chitinophaga hostae</name>
    <dbReference type="NCBI Taxonomy" id="2831022"/>
    <lineage>
        <taxon>Bacteria</taxon>
        <taxon>Pseudomonadati</taxon>
        <taxon>Bacteroidota</taxon>
        <taxon>Chitinophagia</taxon>
        <taxon>Chitinophagales</taxon>
        <taxon>Chitinophagaceae</taxon>
        <taxon>Chitinophaga</taxon>
    </lineage>
</organism>
<proteinExistence type="predicted"/>
<evidence type="ECO:0000256" key="1">
    <source>
        <dbReference type="SAM" id="SignalP"/>
    </source>
</evidence>
<evidence type="ECO:0000313" key="3">
    <source>
        <dbReference type="Proteomes" id="UP000676386"/>
    </source>
</evidence>